<dbReference type="Proteomes" id="UP000604046">
    <property type="component" value="Unassembled WGS sequence"/>
</dbReference>
<evidence type="ECO:0000313" key="3">
    <source>
        <dbReference type="Proteomes" id="UP000604046"/>
    </source>
</evidence>
<organism evidence="2 3">
    <name type="scientific">Symbiodinium natans</name>
    <dbReference type="NCBI Taxonomy" id="878477"/>
    <lineage>
        <taxon>Eukaryota</taxon>
        <taxon>Sar</taxon>
        <taxon>Alveolata</taxon>
        <taxon>Dinophyceae</taxon>
        <taxon>Suessiales</taxon>
        <taxon>Symbiodiniaceae</taxon>
        <taxon>Symbiodinium</taxon>
    </lineage>
</organism>
<feature type="region of interest" description="Disordered" evidence="1">
    <location>
        <begin position="560"/>
        <end position="597"/>
    </location>
</feature>
<dbReference type="AlphaFoldDB" id="A0A812MW23"/>
<name>A0A812MW23_9DINO</name>
<protein>
    <submittedName>
        <fullName evidence="2">RpmG protein</fullName>
    </submittedName>
</protein>
<evidence type="ECO:0000256" key="1">
    <source>
        <dbReference type="SAM" id="MobiDB-lite"/>
    </source>
</evidence>
<keyword evidence="3" id="KW-1185">Reference proteome</keyword>
<gene>
    <name evidence="2" type="primary">rpmG</name>
    <name evidence="2" type="ORF">SNAT2548_LOCUS14967</name>
</gene>
<sequence>MKSLHKRLPPEVRINKERALRAEETLRKADEAIKALGIDLTADDKEQHQLLPKPADAQVLLCLPSPEGSTGGSFLLEALQVKMGQVIEKVLVLSQMHELSAQEFADGLVGCVAVAVHCPSTLEPAKQSNACMGLTALLEGAPESVRRIVLVSDSLAATTVERHLTKALRERSPNASPIRLNIIRATVAPTGGDTELPVQVIAKMPATVRDAAKGLRSSLVGGVRSAVALAEAFQEQGESIQANTSPEALAVVVDFALQTGIDVAEVTVAGRAQGSDFEELLLPLVGPELWRLEVPNARRARAWVRGWVEFNYCRGANQNSAAMKKVGLKTPVEVRESPLGTCIKFTPPGSRQPGSGFDGLLEGGLEILVDDATTTRLTGIPENEKARGSHHPMQQIFGLETIIEELRRMAQAPLDASFMLRITPCSAEPDWSDGGEATLAPGHDQLGKLEIWDHREIIGSVLGGKGSYITVHVKADAVALQFRNSHGSSKVAKGRIEDDTILVDGKHGRFDGRQIHWAAEAAWTRLDEPGEGDAFHKSAAMVRLIMPQLAAALRWELETSSPTEESGKHEAPANYTVSPCRCQTGDNTTRAECKDRK</sequence>
<dbReference type="EMBL" id="CAJNDS010001824">
    <property type="protein sequence ID" value="CAE7282368.1"/>
    <property type="molecule type" value="Genomic_DNA"/>
</dbReference>
<comment type="caution">
    <text evidence="2">The sequence shown here is derived from an EMBL/GenBank/DDBJ whole genome shotgun (WGS) entry which is preliminary data.</text>
</comment>
<evidence type="ECO:0000313" key="2">
    <source>
        <dbReference type="EMBL" id="CAE7282368.1"/>
    </source>
</evidence>
<proteinExistence type="predicted"/>
<accession>A0A812MW23</accession>
<dbReference type="OrthoDB" id="407355at2759"/>
<reference evidence="2" key="1">
    <citation type="submission" date="2021-02" db="EMBL/GenBank/DDBJ databases">
        <authorList>
            <person name="Dougan E. K."/>
            <person name="Rhodes N."/>
            <person name="Thang M."/>
            <person name="Chan C."/>
        </authorList>
    </citation>
    <scope>NUCLEOTIDE SEQUENCE</scope>
</reference>